<evidence type="ECO:0000256" key="3">
    <source>
        <dbReference type="ARBA" id="ARBA00022741"/>
    </source>
</evidence>
<dbReference type="InterPro" id="IPR042197">
    <property type="entry name" value="Apaf_helical"/>
</dbReference>
<dbReference type="InterPro" id="IPR001611">
    <property type="entry name" value="Leu-rich_rpt"/>
</dbReference>
<gene>
    <name evidence="10" type="ORF">RGQ29_016356</name>
</gene>
<dbReference type="Pfam" id="PF00931">
    <property type="entry name" value="NB-ARC"/>
    <property type="match status" value="1"/>
</dbReference>
<dbReference type="PANTHER" id="PTHR36766">
    <property type="entry name" value="PLANT BROAD-SPECTRUM MILDEW RESISTANCE PROTEIN RPW8"/>
    <property type="match status" value="1"/>
</dbReference>
<evidence type="ECO:0000313" key="10">
    <source>
        <dbReference type="EMBL" id="KAK4591863.1"/>
    </source>
</evidence>
<dbReference type="InterPro" id="IPR032675">
    <property type="entry name" value="LRR_dom_sf"/>
</dbReference>
<feature type="domain" description="NB-ARC" evidence="6">
    <location>
        <begin position="182"/>
        <end position="350"/>
    </location>
</feature>
<feature type="domain" description="Disease resistance protein winged helix" evidence="8">
    <location>
        <begin position="437"/>
        <end position="505"/>
    </location>
</feature>
<dbReference type="GO" id="GO:0051707">
    <property type="term" value="P:response to other organism"/>
    <property type="evidence" value="ECO:0007669"/>
    <property type="project" value="UniProtKB-ARBA"/>
</dbReference>
<dbReference type="FunFam" id="3.40.50.300:FF:001091">
    <property type="entry name" value="Probable disease resistance protein At1g61300"/>
    <property type="match status" value="1"/>
</dbReference>
<dbReference type="EMBL" id="JAXUIC010000004">
    <property type="protein sequence ID" value="KAK4591863.1"/>
    <property type="molecule type" value="Genomic_DNA"/>
</dbReference>
<dbReference type="Pfam" id="PF25019">
    <property type="entry name" value="LRR_R13L1-DRL21"/>
    <property type="match status" value="1"/>
</dbReference>
<dbReference type="Gene3D" id="1.10.10.10">
    <property type="entry name" value="Winged helix-like DNA-binding domain superfamily/Winged helix DNA-binding domain"/>
    <property type="match status" value="1"/>
</dbReference>
<dbReference type="InterPro" id="IPR006553">
    <property type="entry name" value="Leu-rich_rpt_Cys-con_subtyp"/>
</dbReference>
<evidence type="ECO:0000259" key="8">
    <source>
        <dbReference type="Pfam" id="PF23559"/>
    </source>
</evidence>
<dbReference type="PROSITE" id="PS51450">
    <property type="entry name" value="LRR"/>
    <property type="match status" value="1"/>
</dbReference>
<dbReference type="FunFam" id="1.10.10.10:FF:000322">
    <property type="entry name" value="Probable disease resistance protein At1g63360"/>
    <property type="match status" value="1"/>
</dbReference>
<dbReference type="SMART" id="SM00367">
    <property type="entry name" value="LRR_CC"/>
    <property type="match status" value="3"/>
</dbReference>
<keyword evidence="11" id="KW-1185">Reference proteome</keyword>
<keyword evidence="2" id="KW-0677">Repeat</keyword>
<dbReference type="InterPro" id="IPR058922">
    <property type="entry name" value="WHD_DRP"/>
</dbReference>
<dbReference type="GO" id="GO:0006952">
    <property type="term" value="P:defense response"/>
    <property type="evidence" value="ECO:0007669"/>
    <property type="project" value="UniProtKB-KW"/>
</dbReference>
<dbReference type="PRINTS" id="PR00364">
    <property type="entry name" value="DISEASERSIST"/>
</dbReference>
<dbReference type="InterPro" id="IPR056789">
    <property type="entry name" value="LRR_R13L1-DRL21"/>
</dbReference>
<evidence type="ECO:0000313" key="11">
    <source>
        <dbReference type="Proteomes" id="UP001324115"/>
    </source>
</evidence>
<protein>
    <recommendedName>
        <fullName evidence="12">Disease resistance RPP13-like protein 1</fullName>
    </recommendedName>
</protein>
<dbReference type="Gene3D" id="3.80.10.10">
    <property type="entry name" value="Ribonuclease Inhibitor"/>
    <property type="match status" value="4"/>
</dbReference>
<name>A0AAN7IRY1_QUERU</name>
<dbReference type="InterPro" id="IPR041118">
    <property type="entry name" value="Rx_N"/>
</dbReference>
<evidence type="ECO:0000256" key="1">
    <source>
        <dbReference type="ARBA" id="ARBA00022614"/>
    </source>
</evidence>
<dbReference type="Proteomes" id="UP001324115">
    <property type="component" value="Unassembled WGS sequence"/>
</dbReference>
<proteinExistence type="predicted"/>
<keyword evidence="1" id="KW-0433">Leucine-rich repeat</keyword>
<reference evidence="10 11" key="1">
    <citation type="journal article" date="2023" name="G3 (Bethesda)">
        <title>A haplotype-resolved chromosome-scale genome for Quercus rubra L. provides insights into the genetics of adaptive traits for red oak species.</title>
        <authorList>
            <person name="Kapoor B."/>
            <person name="Jenkins J."/>
            <person name="Schmutz J."/>
            <person name="Zhebentyayeva T."/>
            <person name="Kuelheim C."/>
            <person name="Coggeshall M."/>
            <person name="Heim C."/>
            <person name="Lasky J.R."/>
            <person name="Leites L."/>
            <person name="Islam-Faridi N."/>
            <person name="Romero-Severson J."/>
            <person name="DeLeo V.L."/>
            <person name="Lucas S.M."/>
            <person name="Lazic D."/>
            <person name="Gailing O."/>
            <person name="Carlson J."/>
            <person name="Staton M."/>
        </authorList>
    </citation>
    <scope>NUCLEOTIDE SEQUENCE [LARGE SCALE GENOMIC DNA]</scope>
    <source>
        <strain evidence="10">Pseudo-F2</strain>
    </source>
</reference>
<accession>A0AAN7IRY1</accession>
<dbReference type="PANTHER" id="PTHR36766:SF51">
    <property type="entry name" value="DISEASE RESISTANCE RPP13-LIKE PROTEIN 1"/>
    <property type="match status" value="1"/>
</dbReference>
<dbReference type="Gene3D" id="1.20.5.4130">
    <property type="match status" value="1"/>
</dbReference>
<dbReference type="InterPro" id="IPR002182">
    <property type="entry name" value="NB-ARC"/>
</dbReference>
<keyword evidence="3" id="KW-0547">Nucleotide-binding</keyword>
<evidence type="ECO:0000256" key="5">
    <source>
        <dbReference type="ARBA" id="ARBA00022840"/>
    </source>
</evidence>
<keyword evidence="4" id="KW-0611">Plant defense</keyword>
<dbReference type="Pfam" id="PF23559">
    <property type="entry name" value="WHD_DRP"/>
    <property type="match status" value="1"/>
</dbReference>
<evidence type="ECO:0000256" key="4">
    <source>
        <dbReference type="ARBA" id="ARBA00022821"/>
    </source>
</evidence>
<evidence type="ECO:0000259" key="9">
    <source>
        <dbReference type="Pfam" id="PF25019"/>
    </source>
</evidence>
<evidence type="ECO:0000259" key="7">
    <source>
        <dbReference type="Pfam" id="PF18052"/>
    </source>
</evidence>
<feature type="domain" description="R13L1/DRL21-like LRR repeat region" evidence="9">
    <location>
        <begin position="696"/>
        <end position="823"/>
    </location>
</feature>
<comment type="caution">
    <text evidence="10">The sequence shown here is derived from an EMBL/GenBank/DDBJ whole genome shotgun (WGS) entry which is preliminary data.</text>
</comment>
<evidence type="ECO:0000259" key="6">
    <source>
        <dbReference type="Pfam" id="PF00931"/>
    </source>
</evidence>
<dbReference type="SUPFAM" id="SSF52540">
    <property type="entry name" value="P-loop containing nucleoside triphosphate hydrolases"/>
    <property type="match status" value="1"/>
</dbReference>
<evidence type="ECO:0008006" key="12">
    <source>
        <dbReference type="Google" id="ProtNLM"/>
    </source>
</evidence>
<organism evidence="10 11">
    <name type="scientific">Quercus rubra</name>
    <name type="common">Northern red oak</name>
    <name type="synonym">Quercus borealis</name>
    <dbReference type="NCBI Taxonomy" id="3512"/>
    <lineage>
        <taxon>Eukaryota</taxon>
        <taxon>Viridiplantae</taxon>
        <taxon>Streptophyta</taxon>
        <taxon>Embryophyta</taxon>
        <taxon>Tracheophyta</taxon>
        <taxon>Spermatophyta</taxon>
        <taxon>Magnoliopsida</taxon>
        <taxon>eudicotyledons</taxon>
        <taxon>Gunneridae</taxon>
        <taxon>Pentapetalae</taxon>
        <taxon>rosids</taxon>
        <taxon>fabids</taxon>
        <taxon>Fagales</taxon>
        <taxon>Fagaceae</taxon>
        <taxon>Quercus</taxon>
    </lineage>
</organism>
<sequence>MSIIGEAALSAFFEVLFKKLASSDLLKIIQQEQLHAEVKKWKTSLLKIRAVLDDAEEKQMTSRLVKIWLDELQDLAHDADDILDEFATEALRRKLNAEPGTSKVRNFLPACCVSFNPSFVMFDANMRSKIEDINTRLQKIVTEKNDLGLIENTGGRIRTTRSWVPTTSLVNEKQIYGRDKDKKAIVDLLLSRELSDAQLSVIPILGMGGLGKTTLAQLVYNDDDVSCYFDLKAWACVSDDFDIVRVTKVILESIIAPETYDVNDLNLLQVKLKEKLSDKKFLFILDDVWNEDYNDWTKLRSPFEFGAPGSKIIVTTRNHGVSLTMGTTPTYELKDLSNDACWRVFTQHALGATDFTMHPELEEIGRDILDKCKGSPLAAKVLGGLLRAKHSCDEWKNVLNSKIWDIPEEKSSILSILKLSYEYLPSHLKRCFAYCSLFPKDYKFKEKELVLLWMAEGLVQETERNKPMEDIGSEYFQDLLMRSFFQQSYSDESLFVMHDLINDIAQWAAGGLCYRLEDTLCGNNQSDTFTKVRHFSYVQSMYDGIKKFEDFPKDGHLRTFMSLPIKNWGYLTNDVPSCLLPQLRYLRVLSLGGYQIFEIPNSISDLKHLRYLNLSNTSIRSLPASTSSLYNLQTLLLKGCSRLTKLPVKIGNLVNLRHLDITNADSIKEMPMGIEELKNLQTLSNFIVGKDTGSKIGDLLNLEFLRGRLCISSLENVLDVEEARKANLNGKKGLDALVMKWEHAVDDIQDSGIAINVLNMLRPNIMVKTLFIEGYVGTQFPTWLRDPSFSNMVELKIDRCGKCMSLPAVGQLPSLKYLVIIRMGQVQIVGPEFYGDGCLKPFRSLETLCFDDMQEWRDWIPCKDEYEEFPRLRELSISRCPKLQGKLPRHLSSLVKFSIHECEQLVVSIPSLPKLHEFEIVGCKEVNKSAVELCLLKSMVLSIPDLKSLTEEFMHGLAKVENLTINDCKELTSLWPNRFTSLVTLHMISCPSLVDINCLTSTLRTLKIVGCSALKSLPMSNCTCIEYATIEECNSLMFISRGQLPPTLKRLEINDCENLQFVVDKGEASSSSPSSLLMNEESLCSNFNYESLLEHLEIRDCPSLKYLCDLPATLKHLDIWGCSELTSLSFRNQLPTALVSLIVWFCPKLESIADKLLNNASLEQLEIWNCENLKSLPEGLHRLCHLNKIDINRCPSVVCFPDGGLLPTSLRELSIRDCEKLEALPNGMHNLTSLQELSICDCQSLESFPEDGYPSNLTSLRLKGVNIRKQVFEWGFHKLISLRYLCIYGEFLDWQSFPDKEDGKIMMMLPTSLIELRIVNFQNIVFLSSKDFQTLSSLQRLSIVNCPKLASLPEKGLPTSLVKLHIRLCPVLKQHCKKGKGQEWFKIAHIPYVEIDGKLVYELEEEEEQ</sequence>
<feature type="domain" description="Disease resistance N-terminal" evidence="7">
    <location>
        <begin position="8"/>
        <end position="97"/>
    </location>
</feature>
<dbReference type="GO" id="GO:0043531">
    <property type="term" value="F:ADP binding"/>
    <property type="evidence" value="ECO:0007669"/>
    <property type="project" value="InterPro"/>
</dbReference>
<keyword evidence="5" id="KW-0067">ATP-binding</keyword>
<evidence type="ECO:0000256" key="2">
    <source>
        <dbReference type="ARBA" id="ARBA00022737"/>
    </source>
</evidence>
<dbReference type="SUPFAM" id="SSF52058">
    <property type="entry name" value="L domain-like"/>
    <property type="match status" value="3"/>
</dbReference>
<dbReference type="Gene3D" id="3.40.50.300">
    <property type="entry name" value="P-loop containing nucleotide triphosphate hydrolases"/>
    <property type="match status" value="1"/>
</dbReference>
<dbReference type="Gene3D" id="1.10.8.430">
    <property type="entry name" value="Helical domain of apoptotic protease-activating factors"/>
    <property type="match status" value="1"/>
</dbReference>
<dbReference type="Pfam" id="PF18052">
    <property type="entry name" value="Rx_N"/>
    <property type="match status" value="1"/>
</dbReference>
<dbReference type="GO" id="GO:0005524">
    <property type="term" value="F:ATP binding"/>
    <property type="evidence" value="ECO:0007669"/>
    <property type="project" value="UniProtKB-KW"/>
</dbReference>
<dbReference type="InterPro" id="IPR027417">
    <property type="entry name" value="P-loop_NTPase"/>
</dbReference>
<dbReference type="InterPro" id="IPR036388">
    <property type="entry name" value="WH-like_DNA-bd_sf"/>
</dbReference>